<dbReference type="Gene3D" id="3.40.50.150">
    <property type="entry name" value="Vaccinia Virus protein VP39"/>
    <property type="match status" value="1"/>
</dbReference>
<evidence type="ECO:0000256" key="2">
    <source>
        <dbReference type="ARBA" id="ARBA00022603"/>
    </source>
</evidence>
<dbReference type="AlphaFoldDB" id="A0A0C5V6E1"/>
<dbReference type="PIRSF" id="PIRSF003085">
    <property type="entry name" value="CMAS"/>
    <property type="match status" value="1"/>
</dbReference>
<dbReference type="EMBL" id="CP007142">
    <property type="protein sequence ID" value="AJQ95025.1"/>
    <property type="molecule type" value="Genomic_DNA"/>
</dbReference>
<dbReference type="OrthoDB" id="9782855at2"/>
<dbReference type="Proteomes" id="UP000032266">
    <property type="component" value="Chromosome"/>
</dbReference>
<evidence type="ECO:0000256" key="4">
    <source>
        <dbReference type="ARBA" id="ARBA00022691"/>
    </source>
</evidence>
<dbReference type="CDD" id="cd02440">
    <property type="entry name" value="AdoMet_MTases"/>
    <property type="match status" value="1"/>
</dbReference>
<dbReference type="InterPro" id="IPR003333">
    <property type="entry name" value="CMAS"/>
</dbReference>
<dbReference type="RefSeq" id="WP_044617421.1">
    <property type="nucleotide sequence ID" value="NZ_CP007142.1"/>
</dbReference>
<sequence>MFHRAIADKLFAVLDLTEYGQLILTLPDGSKRTFGGHHRGQLARATIHDWRTVTAFASKGDTGLAEAYRDGWWYTDDLCAFLLFALENETVIKPMLHGSQLKNRLASLFYLLRQNTLRGSRKNIQAHYDLGNDFYRLWLDRTMTYSSALYLSDDESLEQAQLNKYDRLIDRLDHRSGKLLEVGCGWGGFAERAVSRSDCDFEVKGITLSQQQHEYASQKLQQQASIVLEDYRHQQGRYQNIVSIEMFEAVGEKFWPLYFKKLKTLLAADGKAMIQTITIADHLFDRYRRGGDMIRDYIFPGGMLPCPARFKQEAEKANLQVCEQFAFGKDYATTVKQWLDAFECNLEAIRALGYDEGFIRLWRFYLAACFAGFKVGRIDVMHMDVRHA</sequence>
<evidence type="ECO:0000256" key="3">
    <source>
        <dbReference type="ARBA" id="ARBA00022679"/>
    </source>
</evidence>
<proteinExistence type="inferred from homology"/>
<evidence type="ECO:0000313" key="8">
    <source>
        <dbReference type="Proteomes" id="UP000032266"/>
    </source>
</evidence>
<keyword evidence="2 7" id="KW-0489">Methyltransferase</keyword>
<dbReference type="SUPFAM" id="SSF53335">
    <property type="entry name" value="S-adenosyl-L-methionine-dependent methyltransferases"/>
    <property type="match status" value="1"/>
</dbReference>
<comment type="similarity">
    <text evidence="1">Belongs to the CFA/CMAS family.</text>
</comment>
<keyword evidence="5" id="KW-0443">Lipid metabolism</keyword>
<dbReference type="GO" id="GO:0008168">
    <property type="term" value="F:methyltransferase activity"/>
    <property type="evidence" value="ECO:0007669"/>
    <property type="project" value="UniProtKB-KW"/>
</dbReference>
<dbReference type="PATRIC" id="fig|1445510.3.peg.2955"/>
<organism evidence="7 8">
    <name type="scientific">Gynuella sunshinyii YC6258</name>
    <dbReference type="NCBI Taxonomy" id="1445510"/>
    <lineage>
        <taxon>Bacteria</taxon>
        <taxon>Pseudomonadati</taxon>
        <taxon>Pseudomonadota</taxon>
        <taxon>Gammaproteobacteria</taxon>
        <taxon>Oceanospirillales</taxon>
        <taxon>Saccharospirillaceae</taxon>
        <taxon>Gynuella</taxon>
    </lineage>
</organism>
<accession>A0A0C5V6E1</accession>
<dbReference type="InterPro" id="IPR050723">
    <property type="entry name" value="CFA/CMAS"/>
</dbReference>
<dbReference type="KEGG" id="gsn:YC6258_02987"/>
<evidence type="ECO:0000313" key="7">
    <source>
        <dbReference type="EMBL" id="AJQ95025.1"/>
    </source>
</evidence>
<dbReference type="PANTHER" id="PTHR43667:SF2">
    <property type="entry name" value="FATTY ACID C-METHYL TRANSFERASE"/>
    <property type="match status" value="1"/>
</dbReference>
<dbReference type="GO" id="GO:0032259">
    <property type="term" value="P:methylation"/>
    <property type="evidence" value="ECO:0007669"/>
    <property type="project" value="UniProtKB-KW"/>
</dbReference>
<dbReference type="Pfam" id="PF02353">
    <property type="entry name" value="CMAS"/>
    <property type="match status" value="1"/>
</dbReference>
<dbReference type="InterPro" id="IPR029063">
    <property type="entry name" value="SAM-dependent_MTases_sf"/>
</dbReference>
<dbReference type="GO" id="GO:0008610">
    <property type="term" value="P:lipid biosynthetic process"/>
    <property type="evidence" value="ECO:0007669"/>
    <property type="project" value="InterPro"/>
</dbReference>
<name>A0A0C5V6E1_9GAMM</name>
<protein>
    <submittedName>
        <fullName evidence="7">Cyclopropane fatty acid synthase and related methyltransferase</fullName>
    </submittedName>
</protein>
<reference evidence="7 8" key="1">
    <citation type="submission" date="2014-01" db="EMBL/GenBank/DDBJ databases">
        <title>Full genme sequencing of cellulolytic bacterium Gynuella sunshinyii YC6258T gen. nov., sp. nov.</title>
        <authorList>
            <person name="Khan H."/>
            <person name="Chung E.J."/>
            <person name="Chung Y.R."/>
        </authorList>
    </citation>
    <scope>NUCLEOTIDE SEQUENCE [LARGE SCALE GENOMIC DNA]</scope>
    <source>
        <strain evidence="7 8">YC6258</strain>
    </source>
</reference>
<feature type="active site" evidence="6">
    <location>
        <position position="369"/>
    </location>
</feature>
<keyword evidence="3 7" id="KW-0808">Transferase</keyword>
<dbReference type="PANTHER" id="PTHR43667">
    <property type="entry name" value="CYCLOPROPANE-FATTY-ACYL-PHOSPHOLIPID SYNTHASE"/>
    <property type="match status" value="1"/>
</dbReference>
<keyword evidence="4" id="KW-0949">S-adenosyl-L-methionine</keyword>
<keyword evidence="8" id="KW-1185">Reference proteome</keyword>
<evidence type="ECO:0000256" key="5">
    <source>
        <dbReference type="ARBA" id="ARBA00023098"/>
    </source>
</evidence>
<dbReference type="HOGENOM" id="CLU_026434_0_2_6"/>
<evidence type="ECO:0000256" key="6">
    <source>
        <dbReference type="PIRSR" id="PIRSR003085-1"/>
    </source>
</evidence>
<gene>
    <name evidence="7" type="ORF">YC6258_02987</name>
</gene>
<dbReference type="STRING" id="1445510.YC6258_02987"/>
<evidence type="ECO:0000256" key="1">
    <source>
        <dbReference type="ARBA" id="ARBA00010815"/>
    </source>
</evidence>